<feature type="signal peptide" evidence="5">
    <location>
        <begin position="1"/>
        <end position="19"/>
    </location>
</feature>
<feature type="transmembrane region" description="Helical" evidence="4">
    <location>
        <begin position="426"/>
        <end position="444"/>
    </location>
</feature>
<keyword evidence="4" id="KW-0472">Membrane</keyword>
<dbReference type="SMART" id="SM00267">
    <property type="entry name" value="GGDEF"/>
    <property type="match status" value="1"/>
</dbReference>
<proteinExistence type="predicted"/>
<dbReference type="FunFam" id="3.30.70.270:FF:000001">
    <property type="entry name" value="Diguanylate cyclase domain protein"/>
    <property type="match status" value="1"/>
</dbReference>
<evidence type="ECO:0000256" key="4">
    <source>
        <dbReference type="SAM" id="Phobius"/>
    </source>
</evidence>
<evidence type="ECO:0000313" key="8">
    <source>
        <dbReference type="Proteomes" id="UP000001317"/>
    </source>
</evidence>
<dbReference type="InterPro" id="IPR043128">
    <property type="entry name" value="Rev_trsase/Diguanyl_cyclase"/>
</dbReference>
<dbReference type="PANTHER" id="PTHR45138:SF9">
    <property type="entry name" value="DIGUANYLATE CYCLASE DGCM-RELATED"/>
    <property type="match status" value="1"/>
</dbReference>
<dbReference type="SUPFAM" id="SSF48452">
    <property type="entry name" value="TPR-like"/>
    <property type="match status" value="1"/>
</dbReference>
<dbReference type="InterPro" id="IPR000160">
    <property type="entry name" value="GGDEF_dom"/>
</dbReference>
<dbReference type="CDD" id="cd01949">
    <property type="entry name" value="GGDEF"/>
    <property type="match status" value="1"/>
</dbReference>
<dbReference type="eggNOG" id="COG3706">
    <property type="taxonomic scope" value="Bacteria"/>
</dbReference>
<dbReference type="Gene3D" id="3.30.70.270">
    <property type="match status" value="1"/>
</dbReference>
<dbReference type="NCBIfam" id="TIGR00254">
    <property type="entry name" value="GGDEF"/>
    <property type="match status" value="1"/>
</dbReference>
<feature type="domain" description="GGDEF" evidence="6">
    <location>
        <begin position="484"/>
        <end position="617"/>
    </location>
</feature>
<dbReference type="STRING" id="458817.Shal_0738"/>
<dbReference type="InterPro" id="IPR050469">
    <property type="entry name" value="Diguanylate_Cyclase"/>
</dbReference>
<dbReference type="InterPro" id="IPR029787">
    <property type="entry name" value="Nucleotide_cyclase"/>
</dbReference>
<reference evidence="7" key="1">
    <citation type="submission" date="2008-01" db="EMBL/GenBank/DDBJ databases">
        <title>Complete sequence of Shewanella halifaxensis HAW-EB4.</title>
        <authorList>
            <consortium name="US DOE Joint Genome Institute"/>
            <person name="Copeland A."/>
            <person name="Lucas S."/>
            <person name="Lapidus A."/>
            <person name="Glavina del Rio T."/>
            <person name="Dalin E."/>
            <person name="Tice H."/>
            <person name="Bruce D."/>
            <person name="Goodwin L."/>
            <person name="Pitluck S."/>
            <person name="Sims D."/>
            <person name="Brettin T."/>
            <person name="Detter J.C."/>
            <person name="Han C."/>
            <person name="Kuske C.R."/>
            <person name="Schmutz J."/>
            <person name="Larimer F."/>
            <person name="Land M."/>
            <person name="Hauser L."/>
            <person name="Kyrpides N."/>
            <person name="Kim E."/>
            <person name="Zhao J.-S."/>
            <person name="Richardson P."/>
        </authorList>
    </citation>
    <scope>NUCLEOTIDE SEQUENCE [LARGE SCALE GENOMIC DNA]</scope>
    <source>
        <strain evidence="7">HAW-EB4</strain>
    </source>
</reference>
<sequence length="619" mass="69863">MVLSLLVSFTSLTSLCGYAADPFVQLEQDLEDSSPANALILLGQFKLDADNASIQELAQLRFLYGKQYERNRKLDQAIASYDKAIALMQPLGVSDLLIESHLERSFVLYLKTNDPEAYCVDRKKALVFARQQGNNELLAKTLTQNAFCYNKVTNVHQGLALLDEAMLIINTDGSANHTRKAMIYNATGSLYRTVGLHKRGYMNFEKAYQAWSEVDDTQDMFNMLHNMISEAIKLRDWEKARHNIERQFALVRSTPEFADFGFFAHLNAGRVELATHHYVEAIEHLKHAISLKETTREQYFISSSYQFLSLAYLRVGDVKKAAQMASVFRQDKNFPKNMSSMMLTADAIIAFEQHQYLPAMNTLLQVIDEERQNNKQIIDNEVIDSALEHSAKLADFENQLLANQLAINELSLAAVADKARIYDLRLSIFFLVAMVLLIAILFLWQSRKAFKHSAQTDFLTGIANRAHTFKFGQRMLDKAIKKQSCFAVIIFDIDNFKLINDQYGHHIGDLAIKAVAKRGARWLRGGDLIGRIGGEEFLIILPDACNAEASAISERLREGIAAQPFQFDDVIIELTVSLGVAGLKSPQMSLTDLIHQADKGLYKAKFSGKNQVYLVEQFA</sequence>
<keyword evidence="4" id="KW-1133">Transmembrane helix</keyword>
<evidence type="ECO:0000313" key="7">
    <source>
        <dbReference type="EMBL" id="ABZ75313.1"/>
    </source>
</evidence>
<comment type="catalytic activity">
    <reaction evidence="3">
        <text>2 GTP = 3',3'-c-di-GMP + 2 diphosphate</text>
        <dbReference type="Rhea" id="RHEA:24898"/>
        <dbReference type="ChEBI" id="CHEBI:33019"/>
        <dbReference type="ChEBI" id="CHEBI:37565"/>
        <dbReference type="ChEBI" id="CHEBI:58805"/>
        <dbReference type="EC" id="2.7.7.65"/>
    </reaction>
</comment>
<feature type="chain" id="PRO_5002756098" description="diguanylate cyclase" evidence="5">
    <location>
        <begin position="20"/>
        <end position="619"/>
    </location>
</feature>
<comment type="cofactor">
    <cofactor evidence="1">
        <name>Mg(2+)</name>
        <dbReference type="ChEBI" id="CHEBI:18420"/>
    </cofactor>
</comment>
<name>B0TTH0_SHEHH</name>
<dbReference type="KEGG" id="shl:Shal_0738"/>
<evidence type="ECO:0000256" key="5">
    <source>
        <dbReference type="SAM" id="SignalP"/>
    </source>
</evidence>
<keyword evidence="5" id="KW-0732">Signal</keyword>
<dbReference type="Gene3D" id="1.25.40.10">
    <property type="entry name" value="Tetratricopeptide repeat domain"/>
    <property type="match status" value="2"/>
</dbReference>
<protein>
    <recommendedName>
        <fullName evidence="2">diguanylate cyclase</fullName>
        <ecNumber evidence="2">2.7.7.65</ecNumber>
    </recommendedName>
</protein>
<evidence type="ECO:0000259" key="6">
    <source>
        <dbReference type="PROSITE" id="PS50887"/>
    </source>
</evidence>
<dbReference type="SMART" id="SM00028">
    <property type="entry name" value="TPR"/>
    <property type="match status" value="3"/>
</dbReference>
<dbReference type="EMBL" id="CP000931">
    <property type="protein sequence ID" value="ABZ75313.1"/>
    <property type="molecule type" value="Genomic_DNA"/>
</dbReference>
<evidence type="ECO:0000256" key="1">
    <source>
        <dbReference type="ARBA" id="ARBA00001946"/>
    </source>
</evidence>
<dbReference type="HOGENOM" id="CLU_022176_2_0_6"/>
<gene>
    <name evidence="7" type="ordered locus">Shal_0738</name>
</gene>
<dbReference type="EC" id="2.7.7.65" evidence="2"/>
<keyword evidence="4" id="KW-0812">Transmembrane</keyword>
<dbReference type="Pfam" id="PF00990">
    <property type="entry name" value="GGDEF"/>
    <property type="match status" value="1"/>
</dbReference>
<dbReference type="AlphaFoldDB" id="B0TTH0"/>
<keyword evidence="8" id="KW-1185">Reference proteome</keyword>
<dbReference type="GO" id="GO:0052621">
    <property type="term" value="F:diguanylate cyclase activity"/>
    <property type="evidence" value="ECO:0007669"/>
    <property type="project" value="UniProtKB-EC"/>
</dbReference>
<dbReference type="PROSITE" id="PS50887">
    <property type="entry name" value="GGDEF"/>
    <property type="match status" value="1"/>
</dbReference>
<dbReference type="SUPFAM" id="SSF55073">
    <property type="entry name" value="Nucleotide cyclase"/>
    <property type="match status" value="1"/>
</dbReference>
<dbReference type="PANTHER" id="PTHR45138">
    <property type="entry name" value="REGULATORY COMPONENTS OF SENSORY TRANSDUCTION SYSTEM"/>
    <property type="match status" value="1"/>
</dbReference>
<dbReference type="InterPro" id="IPR011990">
    <property type="entry name" value="TPR-like_helical_dom_sf"/>
</dbReference>
<evidence type="ECO:0000256" key="3">
    <source>
        <dbReference type="ARBA" id="ARBA00034247"/>
    </source>
</evidence>
<dbReference type="Proteomes" id="UP000001317">
    <property type="component" value="Chromosome"/>
</dbReference>
<evidence type="ECO:0000256" key="2">
    <source>
        <dbReference type="ARBA" id="ARBA00012528"/>
    </source>
</evidence>
<accession>B0TTH0</accession>
<dbReference type="InterPro" id="IPR019734">
    <property type="entry name" value="TPR_rpt"/>
</dbReference>
<organism evidence="7 8">
    <name type="scientific">Shewanella halifaxensis (strain HAW-EB4)</name>
    <dbReference type="NCBI Taxonomy" id="458817"/>
    <lineage>
        <taxon>Bacteria</taxon>
        <taxon>Pseudomonadati</taxon>
        <taxon>Pseudomonadota</taxon>
        <taxon>Gammaproteobacteria</taxon>
        <taxon>Alteromonadales</taxon>
        <taxon>Shewanellaceae</taxon>
        <taxon>Shewanella</taxon>
    </lineage>
</organism>